<dbReference type="InterPro" id="IPR003594">
    <property type="entry name" value="HATPase_dom"/>
</dbReference>
<protein>
    <submittedName>
        <fullName evidence="5">Two component system histidine kinase</fullName>
    </submittedName>
</protein>
<dbReference type="Proteomes" id="UP000179284">
    <property type="component" value="Chromosome I"/>
</dbReference>
<dbReference type="PANTHER" id="PTHR34220:SF7">
    <property type="entry name" value="SENSOR HISTIDINE KINASE YPDA"/>
    <property type="match status" value="1"/>
</dbReference>
<accession>A0A1D9P268</accession>
<gene>
    <name evidence="5" type="ORF">bhn_I1560</name>
</gene>
<organism evidence="5 6">
    <name type="scientific">Butyrivibrio hungatei</name>
    <dbReference type="NCBI Taxonomy" id="185008"/>
    <lineage>
        <taxon>Bacteria</taxon>
        <taxon>Bacillati</taxon>
        <taxon>Bacillota</taxon>
        <taxon>Clostridia</taxon>
        <taxon>Lachnospirales</taxon>
        <taxon>Lachnospiraceae</taxon>
        <taxon>Butyrivibrio</taxon>
    </lineage>
</organism>
<evidence type="ECO:0000256" key="3">
    <source>
        <dbReference type="SAM" id="Phobius"/>
    </source>
</evidence>
<feature type="transmembrane region" description="Helical" evidence="3">
    <location>
        <begin position="147"/>
        <end position="166"/>
    </location>
</feature>
<dbReference type="KEGG" id="bhu:bhn_I1560"/>
<evidence type="ECO:0000259" key="4">
    <source>
        <dbReference type="PROSITE" id="PS50109"/>
    </source>
</evidence>
<proteinExistence type="predicted"/>
<sequence length="436" mass="49494">MLNVKEILTGMEFCGALMALLAAFYLSIVKSAIREKYRALAELQLSVSVMLFFDAVAYSFRGSESVKAYSVLVISNYISFICNMIMPVFLTAYLVLSVPKEQRKMTIMYIEGGIAAASVLWLTASQFTGYIYFIDPLTNLYQRGPGFIIWEMIILTEAFAIILYMYFKRNYLERKGAIVILCFLILPFIAGVIQLFVYGYSLSNIACIVSSLALFGEALDENAKALLKQHYHIQKQEDELEDMRIRIALSQIKPHFLYNTLNSIYYLCDNEEAKELINNLADYLRANIGSIESAEPIPFEKELDHTRVYLAIEKERFKDRFEVEYKIGYKDFDIPALTLQPIVENAVKHGVCKLPAGEKGIITIRTQKKENCVEIVVSDNGVGFDLDEYDKSEKSYGKHTGIRNVEKRLKVLKKATMDTVSEPGKGTTVVILIPDN</sequence>
<evidence type="ECO:0000256" key="1">
    <source>
        <dbReference type="ARBA" id="ARBA00022777"/>
    </source>
</evidence>
<feature type="domain" description="Histidine kinase" evidence="4">
    <location>
        <begin position="339"/>
        <end position="436"/>
    </location>
</feature>
<dbReference type="Pfam" id="PF02518">
    <property type="entry name" value="HATPase_c"/>
    <property type="match status" value="1"/>
</dbReference>
<keyword evidence="3" id="KW-1133">Transmembrane helix</keyword>
<reference evidence="6" key="1">
    <citation type="submission" date="2016-10" db="EMBL/GenBank/DDBJ databases">
        <title>The complete genome sequence of the rumen bacterium Butyrivibrio hungatei MB2003.</title>
        <authorList>
            <person name="Palevich N."/>
            <person name="Kelly W.J."/>
            <person name="Leahy S.C."/>
            <person name="Altermann E."/>
            <person name="Rakonjac J."/>
            <person name="Attwood G.T."/>
        </authorList>
    </citation>
    <scope>NUCLEOTIDE SEQUENCE [LARGE SCALE GENOMIC DNA]</scope>
    <source>
        <strain evidence="6">MB2003</strain>
    </source>
</reference>
<evidence type="ECO:0000313" key="6">
    <source>
        <dbReference type="Proteomes" id="UP000179284"/>
    </source>
</evidence>
<dbReference type="PANTHER" id="PTHR34220">
    <property type="entry name" value="SENSOR HISTIDINE KINASE YPDA"/>
    <property type="match status" value="1"/>
</dbReference>
<dbReference type="InterPro" id="IPR036890">
    <property type="entry name" value="HATPase_C_sf"/>
</dbReference>
<dbReference type="RefSeq" id="WP_071176269.1">
    <property type="nucleotide sequence ID" value="NZ_CP017831.1"/>
</dbReference>
<dbReference type="InterPro" id="IPR050640">
    <property type="entry name" value="Bact_2-comp_sensor_kinase"/>
</dbReference>
<feature type="transmembrane region" description="Helical" evidence="3">
    <location>
        <begin position="108"/>
        <end position="127"/>
    </location>
</feature>
<dbReference type="SUPFAM" id="SSF55874">
    <property type="entry name" value="ATPase domain of HSP90 chaperone/DNA topoisomerase II/histidine kinase"/>
    <property type="match status" value="1"/>
</dbReference>
<dbReference type="AlphaFoldDB" id="A0A1D9P268"/>
<dbReference type="EMBL" id="CP017831">
    <property type="protein sequence ID" value="AOZ96593.1"/>
    <property type="molecule type" value="Genomic_DNA"/>
</dbReference>
<dbReference type="OrthoDB" id="9809348at2"/>
<keyword evidence="3" id="KW-0472">Membrane</keyword>
<keyword evidence="6" id="KW-1185">Reference proteome</keyword>
<dbReference type="InterPro" id="IPR005467">
    <property type="entry name" value="His_kinase_dom"/>
</dbReference>
<dbReference type="Gene3D" id="3.30.565.10">
    <property type="entry name" value="Histidine kinase-like ATPase, C-terminal domain"/>
    <property type="match status" value="1"/>
</dbReference>
<evidence type="ECO:0000256" key="2">
    <source>
        <dbReference type="ARBA" id="ARBA00023012"/>
    </source>
</evidence>
<dbReference type="GO" id="GO:0000155">
    <property type="term" value="F:phosphorelay sensor kinase activity"/>
    <property type="evidence" value="ECO:0007669"/>
    <property type="project" value="InterPro"/>
</dbReference>
<keyword evidence="2" id="KW-0902">Two-component regulatory system</keyword>
<feature type="transmembrane region" description="Helical" evidence="3">
    <location>
        <begin position="72"/>
        <end position="96"/>
    </location>
</feature>
<keyword evidence="3" id="KW-0812">Transmembrane</keyword>
<feature type="transmembrane region" description="Helical" evidence="3">
    <location>
        <begin position="6"/>
        <end position="28"/>
    </location>
</feature>
<name>A0A1D9P268_9FIRM</name>
<evidence type="ECO:0000313" key="5">
    <source>
        <dbReference type="EMBL" id="AOZ96593.1"/>
    </source>
</evidence>
<keyword evidence="1 5" id="KW-0808">Transferase</keyword>
<dbReference type="GO" id="GO:0016020">
    <property type="term" value="C:membrane"/>
    <property type="evidence" value="ECO:0007669"/>
    <property type="project" value="InterPro"/>
</dbReference>
<dbReference type="Pfam" id="PF06580">
    <property type="entry name" value="His_kinase"/>
    <property type="match status" value="1"/>
</dbReference>
<feature type="transmembrane region" description="Helical" evidence="3">
    <location>
        <begin position="178"/>
        <end position="200"/>
    </location>
</feature>
<dbReference type="InterPro" id="IPR010559">
    <property type="entry name" value="Sig_transdc_His_kin_internal"/>
</dbReference>
<dbReference type="PROSITE" id="PS50109">
    <property type="entry name" value="HIS_KIN"/>
    <property type="match status" value="1"/>
</dbReference>
<keyword evidence="1 5" id="KW-0418">Kinase</keyword>